<dbReference type="GO" id="GO:0000902">
    <property type="term" value="P:cell morphogenesis"/>
    <property type="evidence" value="ECO:0007669"/>
    <property type="project" value="UniProtKB-UniRule"/>
</dbReference>
<dbReference type="GO" id="GO:0009245">
    <property type="term" value="P:lipid A biosynthetic process"/>
    <property type="evidence" value="ECO:0007669"/>
    <property type="project" value="UniProtKB-UniRule"/>
</dbReference>
<evidence type="ECO:0000256" key="8">
    <source>
        <dbReference type="ARBA" id="ARBA00022737"/>
    </source>
</evidence>
<evidence type="ECO:0000256" key="9">
    <source>
        <dbReference type="ARBA" id="ARBA00022842"/>
    </source>
</evidence>
<keyword evidence="14 18" id="KW-0961">Cell wall biogenesis/degradation</keyword>
<evidence type="ECO:0000256" key="12">
    <source>
        <dbReference type="ARBA" id="ARBA00023268"/>
    </source>
</evidence>
<dbReference type="Gene3D" id="2.160.10.10">
    <property type="entry name" value="Hexapeptide repeat proteins"/>
    <property type="match status" value="1"/>
</dbReference>
<dbReference type="Gene3D" id="3.90.550.10">
    <property type="entry name" value="Spore Coat Polysaccharide Biosynthesis Protein SpsA, Chain A"/>
    <property type="match status" value="1"/>
</dbReference>
<comment type="catalytic activity">
    <reaction evidence="16 18">
        <text>N-acetyl-alpha-D-glucosamine 1-phosphate + UTP + H(+) = UDP-N-acetyl-alpha-D-glucosamine + diphosphate</text>
        <dbReference type="Rhea" id="RHEA:13509"/>
        <dbReference type="ChEBI" id="CHEBI:15378"/>
        <dbReference type="ChEBI" id="CHEBI:33019"/>
        <dbReference type="ChEBI" id="CHEBI:46398"/>
        <dbReference type="ChEBI" id="CHEBI:57705"/>
        <dbReference type="ChEBI" id="CHEBI:57776"/>
        <dbReference type="EC" id="2.7.7.23"/>
    </reaction>
</comment>
<evidence type="ECO:0000256" key="5">
    <source>
        <dbReference type="ARBA" id="ARBA00022679"/>
    </source>
</evidence>
<evidence type="ECO:0000256" key="3">
    <source>
        <dbReference type="ARBA" id="ARBA00007947"/>
    </source>
</evidence>
<comment type="pathway">
    <text evidence="18">Nucleotide-sugar biosynthesis; UDP-N-acetyl-alpha-D-glucosamine biosynthesis; N-acetyl-alpha-D-glucosamine 1-phosphate from alpha-D-glucosamine 6-phosphate (route II): step 2/2.</text>
</comment>
<keyword evidence="4 18" id="KW-0963">Cytoplasm</keyword>
<dbReference type="CDD" id="cd03353">
    <property type="entry name" value="LbH_GlmU_C"/>
    <property type="match status" value="1"/>
</dbReference>
<comment type="subcellular location">
    <subcellularLocation>
        <location evidence="1 18">Cytoplasm</location>
    </subcellularLocation>
</comment>
<dbReference type="GO" id="GO:0006048">
    <property type="term" value="P:UDP-N-acetylglucosamine biosynthetic process"/>
    <property type="evidence" value="ECO:0007669"/>
    <property type="project" value="InterPro"/>
</dbReference>
<keyword evidence="11 18" id="KW-0573">Peptidoglycan synthesis</keyword>
<keyword evidence="9 18" id="KW-0460">Magnesium</keyword>
<dbReference type="Proteomes" id="UP001211097">
    <property type="component" value="Chromosome"/>
</dbReference>
<feature type="region of interest" description="Linker" evidence="18">
    <location>
        <begin position="243"/>
        <end position="263"/>
    </location>
</feature>
<feature type="binding site" evidence="18">
    <location>
        <position position="379"/>
    </location>
    <ligand>
        <name>UDP-N-acetyl-alpha-D-glucosamine</name>
        <dbReference type="ChEBI" id="CHEBI:57705"/>
    </ligand>
</feature>
<evidence type="ECO:0000256" key="4">
    <source>
        <dbReference type="ARBA" id="ARBA00022490"/>
    </source>
</evidence>
<dbReference type="KEGG" id="pyt:PKF023_18450"/>
<dbReference type="GO" id="GO:0019134">
    <property type="term" value="F:glucosamine-1-phosphate N-acetyltransferase activity"/>
    <property type="evidence" value="ECO:0007669"/>
    <property type="project" value="UniProtKB-UniRule"/>
</dbReference>
<dbReference type="GO" id="GO:0016020">
    <property type="term" value="C:membrane"/>
    <property type="evidence" value="ECO:0007669"/>
    <property type="project" value="GOC"/>
</dbReference>
<feature type="binding site" evidence="18">
    <location>
        <position position="182"/>
    </location>
    <ligand>
        <name>UDP-N-acetyl-alpha-D-glucosamine</name>
        <dbReference type="ChEBI" id="CHEBI:57705"/>
    </ligand>
</feature>
<dbReference type="InterPro" id="IPR025877">
    <property type="entry name" value="MobA-like_NTP_Trfase"/>
</dbReference>
<dbReference type="GO" id="GO:0071555">
    <property type="term" value="P:cell wall organization"/>
    <property type="evidence" value="ECO:0007669"/>
    <property type="project" value="UniProtKB-KW"/>
</dbReference>
<evidence type="ECO:0000256" key="14">
    <source>
        <dbReference type="ARBA" id="ARBA00023316"/>
    </source>
</evidence>
<dbReference type="Pfam" id="PF00132">
    <property type="entry name" value="Hexapep"/>
    <property type="match status" value="2"/>
</dbReference>
<evidence type="ECO:0000256" key="16">
    <source>
        <dbReference type="ARBA" id="ARBA00048493"/>
    </source>
</evidence>
<dbReference type="PANTHER" id="PTHR43584:SF3">
    <property type="entry name" value="BIFUNCTIONAL PROTEIN GLMU"/>
    <property type="match status" value="1"/>
</dbReference>
<feature type="binding site" evidence="18">
    <location>
        <position position="167"/>
    </location>
    <ligand>
        <name>UDP-N-acetyl-alpha-D-glucosamine</name>
        <dbReference type="ChEBI" id="CHEBI:57705"/>
    </ligand>
</feature>
<dbReference type="InterPro" id="IPR050065">
    <property type="entry name" value="GlmU-like"/>
</dbReference>
<comment type="function">
    <text evidence="17 18">Catalyzes the last two sequential reactions in the de novo biosynthetic pathway for UDP-N-acetylglucosamine (UDP-GlcNAc). The C-terminal domain catalyzes the transfer of acetyl group from acetyl coenzyme A to glucosamine-1-phosphate (GlcN-1-P) to produce N-acetylglucosamine-1-phosphate (GlcNAc-1-P), which is converted into UDP-GlcNAc by the transfer of uridine 5-monophosphate (from uridine 5-triphosphate), a reaction catalyzed by the N-terminal domain.</text>
</comment>
<comment type="similarity">
    <text evidence="2 18">In the C-terminal section; belongs to the transferase hexapeptide repeat family.</text>
</comment>
<comment type="catalytic activity">
    <reaction evidence="15 18">
        <text>alpha-D-glucosamine 1-phosphate + acetyl-CoA = N-acetyl-alpha-D-glucosamine 1-phosphate + CoA + H(+)</text>
        <dbReference type="Rhea" id="RHEA:13725"/>
        <dbReference type="ChEBI" id="CHEBI:15378"/>
        <dbReference type="ChEBI" id="CHEBI:57287"/>
        <dbReference type="ChEBI" id="CHEBI:57288"/>
        <dbReference type="ChEBI" id="CHEBI:57776"/>
        <dbReference type="ChEBI" id="CHEBI:58516"/>
        <dbReference type="EC" id="2.3.1.157"/>
    </reaction>
</comment>
<comment type="similarity">
    <text evidence="3 18">In the N-terminal section; belongs to the N-acetylglucosamine-1-phosphate uridyltransferase family.</text>
</comment>
<evidence type="ECO:0000256" key="17">
    <source>
        <dbReference type="ARBA" id="ARBA00049628"/>
    </source>
</evidence>
<dbReference type="InterPro" id="IPR029044">
    <property type="entry name" value="Nucleotide-diphossugar_trans"/>
</dbReference>
<feature type="binding site" evidence="18">
    <location>
        <position position="112"/>
    </location>
    <ligand>
        <name>Mg(2+)</name>
        <dbReference type="ChEBI" id="CHEBI:18420"/>
    </ligand>
</feature>
<feature type="binding site" evidence="18">
    <location>
        <position position="364"/>
    </location>
    <ligand>
        <name>UDP-N-acetyl-alpha-D-glucosamine</name>
        <dbReference type="ChEBI" id="CHEBI:57705"/>
    </ligand>
</feature>
<reference evidence="20" key="1">
    <citation type="submission" date="2022-11" db="EMBL/GenBank/DDBJ databases">
        <title>Complete Genome Sequences of three Polynucleobacter sp. Subcluster PnecC Strains KF022, KF023, and KF032 Isolated from a Shallow Eutrophic Lake in Japan.</title>
        <authorList>
            <person name="Ogata Y."/>
            <person name="Watanabe K."/>
            <person name="Takemine S."/>
            <person name="Shindo C."/>
            <person name="Kurokawa R."/>
            <person name="Suda W."/>
        </authorList>
    </citation>
    <scope>NUCLEOTIDE SEQUENCE</scope>
    <source>
        <strain evidence="20">KF023</strain>
    </source>
</reference>
<comment type="pathway">
    <text evidence="18">Nucleotide-sugar biosynthesis; UDP-N-acetyl-alpha-D-glucosamine biosynthesis; UDP-N-acetyl-alpha-D-glucosamine from N-acetyl-alpha-D-glucosamine 1-phosphate: step 1/1.</text>
</comment>
<feature type="binding site" evidence="18">
    <location>
        <begin position="110"/>
        <end position="112"/>
    </location>
    <ligand>
        <name>UDP-N-acetyl-alpha-D-glucosamine</name>
        <dbReference type="ChEBI" id="CHEBI:57705"/>
    </ligand>
</feature>
<feature type="binding site" evidence="18">
    <location>
        <begin position="399"/>
        <end position="400"/>
    </location>
    <ligand>
        <name>acetyl-CoA</name>
        <dbReference type="ChEBI" id="CHEBI:57288"/>
    </ligand>
</feature>
<dbReference type="HAMAP" id="MF_01631">
    <property type="entry name" value="GlmU"/>
    <property type="match status" value="1"/>
</dbReference>
<protein>
    <recommendedName>
        <fullName evidence="18">Bifunctional protein GlmU</fullName>
    </recommendedName>
    <domain>
        <recommendedName>
            <fullName evidence="18">UDP-N-acetylglucosamine pyrophosphorylase</fullName>
            <ecNumber evidence="18">2.7.7.23</ecNumber>
        </recommendedName>
        <alternativeName>
            <fullName evidence="18">N-acetylglucosamine-1-phosphate uridyltransferase</fullName>
        </alternativeName>
    </domain>
    <domain>
        <recommendedName>
            <fullName evidence="18">Glucosamine-1-phosphate N-acetyltransferase</fullName>
            <ecNumber evidence="18">2.3.1.157</ecNumber>
        </recommendedName>
    </domain>
</protein>
<dbReference type="GO" id="GO:0003977">
    <property type="term" value="F:UDP-N-acetylglucosamine diphosphorylase activity"/>
    <property type="evidence" value="ECO:0007669"/>
    <property type="project" value="UniProtKB-UniRule"/>
</dbReference>
<keyword evidence="13 18" id="KW-0012">Acyltransferase</keyword>
<keyword evidence="7 18" id="KW-0479">Metal-binding</keyword>
<organism evidence="20">
    <name type="scientific">Polynucleobacter yangtzensis</name>
    <dbReference type="NCBI Taxonomy" id="1743159"/>
    <lineage>
        <taxon>Bacteria</taxon>
        <taxon>Pseudomonadati</taxon>
        <taxon>Pseudomonadota</taxon>
        <taxon>Betaproteobacteria</taxon>
        <taxon>Burkholderiales</taxon>
        <taxon>Burkholderiaceae</taxon>
        <taxon>Polynucleobacter</taxon>
    </lineage>
</organism>
<evidence type="ECO:0000256" key="18">
    <source>
        <dbReference type="HAMAP-Rule" id="MF_01631"/>
    </source>
</evidence>
<dbReference type="GO" id="GO:0009252">
    <property type="term" value="P:peptidoglycan biosynthetic process"/>
    <property type="evidence" value="ECO:0007669"/>
    <property type="project" value="UniProtKB-UniRule"/>
</dbReference>
<comment type="pathway">
    <text evidence="18">Bacterial outer membrane biogenesis; LPS lipid A biosynthesis.</text>
</comment>
<feature type="binding site" evidence="18">
    <location>
        <position position="453"/>
    </location>
    <ligand>
        <name>acetyl-CoA</name>
        <dbReference type="ChEBI" id="CHEBI:57288"/>
    </ligand>
</feature>
<feature type="binding site" evidence="18">
    <location>
        <position position="346"/>
    </location>
    <ligand>
        <name>UDP-N-acetyl-alpha-D-glucosamine</name>
        <dbReference type="ChEBI" id="CHEBI:57705"/>
    </ligand>
</feature>
<dbReference type="EMBL" id="AP026973">
    <property type="protein sequence ID" value="BDT78042.1"/>
    <property type="molecule type" value="Genomic_DNA"/>
</dbReference>
<dbReference type="InterPro" id="IPR005882">
    <property type="entry name" value="Bifunctional_GlmU"/>
</dbReference>
<gene>
    <name evidence="18 20" type="primary">glmU</name>
    <name evidence="20" type="ORF">PKF023_18450</name>
</gene>
<comment type="subunit">
    <text evidence="18">Homotrimer.</text>
</comment>
<keyword evidence="5 18" id="KW-0808">Transferase</keyword>
<dbReference type="InterPro" id="IPR038009">
    <property type="entry name" value="GlmU_C_LbH"/>
</dbReference>
<feature type="binding site" evidence="18">
    <location>
        <position position="390"/>
    </location>
    <ligand>
        <name>UDP-N-acetyl-alpha-D-glucosamine</name>
        <dbReference type="ChEBI" id="CHEBI:57705"/>
    </ligand>
</feature>
<dbReference type="SUPFAM" id="SSF53448">
    <property type="entry name" value="Nucleotide-diphospho-sugar transferases"/>
    <property type="match status" value="1"/>
</dbReference>
<feature type="binding site" evidence="18">
    <location>
        <position position="436"/>
    </location>
    <ligand>
        <name>acetyl-CoA</name>
        <dbReference type="ChEBI" id="CHEBI:57288"/>
    </ligand>
</feature>
<evidence type="ECO:0000256" key="11">
    <source>
        <dbReference type="ARBA" id="ARBA00022984"/>
    </source>
</evidence>
<feature type="binding site" evidence="18">
    <location>
        <begin position="6"/>
        <end position="9"/>
    </location>
    <ligand>
        <name>UDP-N-acetyl-alpha-D-glucosamine</name>
        <dbReference type="ChEBI" id="CHEBI:57705"/>
    </ligand>
</feature>
<feature type="binding site" evidence="18">
    <location>
        <position position="152"/>
    </location>
    <ligand>
        <name>UDP-N-acetyl-alpha-D-glucosamine</name>
        <dbReference type="ChEBI" id="CHEBI:57705"/>
    </ligand>
</feature>
<dbReference type="EC" id="2.7.7.23" evidence="18"/>
<dbReference type="NCBIfam" id="TIGR01173">
    <property type="entry name" value="glmU"/>
    <property type="match status" value="1"/>
</dbReference>
<dbReference type="GO" id="GO:0000287">
    <property type="term" value="F:magnesium ion binding"/>
    <property type="evidence" value="ECO:0007669"/>
    <property type="project" value="UniProtKB-UniRule"/>
</dbReference>
<dbReference type="PANTHER" id="PTHR43584">
    <property type="entry name" value="NUCLEOTIDYL TRANSFERASE"/>
    <property type="match status" value="1"/>
</dbReference>
<dbReference type="InterPro" id="IPR011004">
    <property type="entry name" value="Trimer_LpxA-like_sf"/>
</dbReference>
<sequence>MNIVILAAGQGKRMKSALPKVLQNLAGKPLLQHVLSTALSLQDKKAKTGPVVVVGHGAADVKSFLLNASKENPSFGKVVTALQAEQKGTGHALLQALPKLDFQEPTLVLYGDVPLTTKKTLAKLAKLADGVRGQDSALALLTQNLSNPTGYGRIVRDADGSVKEIVEEKDATPAQKQIQEINTGIMVLPTNSLKKWLKALRASNAQGEYYLTDVIAMAVKDGAPIRTTQADDEFETVGVNSRDQLAALERVHQLNIANQLMDAGVSLADPARIDVRGTLECGTDVSIDVGCVFEGCVTLDAGTKIGPYCVIRNSVIGKGVVIHAYSHVDGAKVGNQSLIGPYARLRPGADLSNDVHIGNFVEVKNSKIAANSKANHLAYVGDSIVGSRVNIGAGTITCNYDGVNKHQTIIEDDVFIGSDTQLVAPVRVGRGATLGAGTTLTKDAPANQLTVSRAKQISLQWQRPVKQEKKSIVKKPAAKKVAAKKVAIKKASKKTAKKVVKKVVKKTAKGKK</sequence>
<accession>A0A9C7CZA8</accession>
<keyword evidence="10 18" id="KW-0133">Cell shape</keyword>
<dbReference type="AlphaFoldDB" id="A0A9C7CZA8"/>
<evidence type="ECO:0000259" key="19">
    <source>
        <dbReference type="Pfam" id="PF12804"/>
    </source>
</evidence>
<dbReference type="RefSeq" id="WP_281742468.1">
    <property type="nucleotide sequence ID" value="NZ_AP026973.1"/>
</dbReference>
<feature type="binding site" evidence="18">
    <location>
        <position position="20"/>
    </location>
    <ligand>
        <name>UDP-N-acetyl-alpha-D-glucosamine</name>
        <dbReference type="ChEBI" id="CHEBI:57705"/>
    </ligand>
</feature>
<keyword evidence="6 18" id="KW-0548">Nucleotidyltransferase</keyword>
<evidence type="ECO:0000256" key="13">
    <source>
        <dbReference type="ARBA" id="ARBA00023315"/>
    </source>
</evidence>
<feature type="binding site" evidence="18">
    <location>
        <position position="83"/>
    </location>
    <ligand>
        <name>UDP-N-acetyl-alpha-D-glucosamine</name>
        <dbReference type="ChEBI" id="CHEBI:57705"/>
    </ligand>
</feature>
<feature type="region of interest" description="Pyrophosphorylase" evidence="18">
    <location>
        <begin position="1"/>
        <end position="242"/>
    </location>
</feature>
<dbReference type="GO" id="GO:0008360">
    <property type="term" value="P:regulation of cell shape"/>
    <property type="evidence" value="ECO:0007669"/>
    <property type="project" value="UniProtKB-KW"/>
</dbReference>
<dbReference type="CDD" id="cd02540">
    <property type="entry name" value="GT2_GlmU_N_bac"/>
    <property type="match status" value="1"/>
</dbReference>
<feature type="binding site" evidence="18">
    <location>
        <begin position="88"/>
        <end position="89"/>
    </location>
    <ligand>
        <name>UDP-N-acetyl-alpha-D-glucosamine</name>
        <dbReference type="ChEBI" id="CHEBI:57705"/>
    </ligand>
</feature>
<feature type="binding site" evidence="18">
    <location>
        <position position="418"/>
    </location>
    <ligand>
        <name>acetyl-CoA</name>
        <dbReference type="ChEBI" id="CHEBI:57288"/>
    </ligand>
</feature>
<feature type="binding site" evidence="18">
    <location>
        <position position="240"/>
    </location>
    <ligand>
        <name>Mg(2+)</name>
        <dbReference type="ChEBI" id="CHEBI:18420"/>
    </ligand>
</feature>
<evidence type="ECO:0000256" key="15">
    <source>
        <dbReference type="ARBA" id="ARBA00048247"/>
    </source>
</evidence>
<dbReference type="EC" id="2.3.1.157" evidence="18"/>
<keyword evidence="12 18" id="KW-0511">Multifunctional enzyme</keyword>
<evidence type="ECO:0000256" key="2">
    <source>
        <dbReference type="ARBA" id="ARBA00007707"/>
    </source>
</evidence>
<dbReference type="InterPro" id="IPR001451">
    <property type="entry name" value="Hexapep"/>
</dbReference>
<evidence type="ECO:0000313" key="20">
    <source>
        <dbReference type="EMBL" id="BDT78042.1"/>
    </source>
</evidence>
<feature type="binding site" evidence="18">
    <location>
        <position position="240"/>
    </location>
    <ligand>
        <name>UDP-N-acetyl-alpha-D-glucosamine</name>
        <dbReference type="ChEBI" id="CHEBI:57705"/>
    </ligand>
</feature>
<evidence type="ECO:0000256" key="6">
    <source>
        <dbReference type="ARBA" id="ARBA00022695"/>
    </source>
</evidence>
<evidence type="ECO:0000256" key="1">
    <source>
        <dbReference type="ARBA" id="ARBA00004496"/>
    </source>
</evidence>
<dbReference type="SUPFAM" id="SSF51161">
    <property type="entry name" value="Trimeric LpxA-like enzymes"/>
    <property type="match status" value="1"/>
</dbReference>
<dbReference type="GO" id="GO:0005737">
    <property type="term" value="C:cytoplasm"/>
    <property type="evidence" value="ECO:0007669"/>
    <property type="project" value="UniProtKB-SubCell"/>
</dbReference>
<keyword evidence="8 18" id="KW-0677">Repeat</keyword>
<feature type="region of interest" description="N-acetyltransferase" evidence="18">
    <location>
        <begin position="264"/>
        <end position="512"/>
    </location>
</feature>
<evidence type="ECO:0000256" key="7">
    <source>
        <dbReference type="ARBA" id="ARBA00022723"/>
    </source>
</evidence>
<dbReference type="Pfam" id="PF12804">
    <property type="entry name" value="NTP_transf_3"/>
    <property type="match status" value="1"/>
</dbReference>
<feature type="binding site" evidence="18">
    <location>
        <position position="393"/>
    </location>
    <ligand>
        <name>acetyl-CoA</name>
        <dbReference type="ChEBI" id="CHEBI:57288"/>
    </ligand>
</feature>
<evidence type="ECO:0000256" key="10">
    <source>
        <dbReference type="ARBA" id="ARBA00022960"/>
    </source>
</evidence>
<feature type="active site" description="Proton acceptor" evidence="18">
    <location>
        <position position="376"/>
    </location>
</feature>
<feature type="domain" description="MobA-like NTP transferase" evidence="19">
    <location>
        <begin position="4"/>
        <end position="132"/>
    </location>
</feature>
<proteinExistence type="inferred from homology"/>
<comment type="cofactor">
    <cofactor evidence="18">
        <name>Mg(2+)</name>
        <dbReference type="ChEBI" id="CHEBI:18420"/>
    </cofactor>
    <text evidence="18">Binds 1 Mg(2+) ion per subunit.</text>
</comment>
<name>A0A9C7CZA8_9BURK</name>